<evidence type="ECO:0000256" key="1">
    <source>
        <dbReference type="ARBA" id="ARBA00022679"/>
    </source>
</evidence>
<dbReference type="AlphaFoldDB" id="A0A0D1YBV7"/>
<dbReference type="PATRIC" id="fig|47500.8.peg.6083"/>
<evidence type="ECO:0000313" key="9">
    <source>
        <dbReference type="Proteomes" id="UP000182836"/>
    </source>
</evidence>
<keyword evidence="4" id="KW-0067">ATP-binding</keyword>
<protein>
    <submittedName>
        <fullName evidence="7">Protein kinase domain-containing protein</fullName>
    </submittedName>
</protein>
<keyword evidence="2" id="KW-0547">Nucleotide-binding</keyword>
<dbReference type="GO" id="GO:0016020">
    <property type="term" value="C:membrane"/>
    <property type="evidence" value="ECO:0007669"/>
    <property type="project" value="TreeGrafter"/>
</dbReference>
<name>A0A0D1YBV7_ANEMI</name>
<proteinExistence type="predicted"/>
<evidence type="ECO:0000259" key="5">
    <source>
        <dbReference type="PROSITE" id="PS50011"/>
    </source>
</evidence>
<dbReference type="InterPro" id="IPR000719">
    <property type="entry name" value="Prot_kinase_dom"/>
</dbReference>
<dbReference type="PANTHER" id="PTHR24348:SF22">
    <property type="entry name" value="NON-SPECIFIC SERINE_THREONINE PROTEIN KINASE"/>
    <property type="match status" value="1"/>
</dbReference>
<evidence type="ECO:0000313" key="8">
    <source>
        <dbReference type="Proteomes" id="UP000037269"/>
    </source>
</evidence>
<dbReference type="InterPro" id="IPR008271">
    <property type="entry name" value="Ser/Thr_kinase_AS"/>
</dbReference>
<dbReference type="GO" id="GO:0005524">
    <property type="term" value="F:ATP binding"/>
    <property type="evidence" value="ECO:0007669"/>
    <property type="project" value="UniProtKB-KW"/>
</dbReference>
<dbReference type="GO" id="GO:0000407">
    <property type="term" value="C:phagophore assembly site"/>
    <property type="evidence" value="ECO:0007669"/>
    <property type="project" value="TreeGrafter"/>
</dbReference>
<dbReference type="RefSeq" id="WP_043065490.1">
    <property type="nucleotide sequence ID" value="NZ_BJOA01000018.1"/>
</dbReference>
<dbReference type="GeneID" id="42304985"/>
<reference evidence="6 8" key="1">
    <citation type="submission" date="2015-07" db="EMBL/GenBank/DDBJ databases">
        <title>Fjat-14205 dsm 2895.</title>
        <authorList>
            <person name="Liu B."/>
            <person name="Wang J."/>
            <person name="Zhu Y."/>
            <person name="Liu G."/>
            <person name="Chen Q."/>
            <person name="Chen Z."/>
            <person name="Lan J."/>
            <person name="Che J."/>
            <person name="Ge C."/>
            <person name="Shi H."/>
            <person name="Pan Z."/>
            <person name="Liu X."/>
        </authorList>
    </citation>
    <scope>NUCLEOTIDE SEQUENCE [LARGE SCALE GENOMIC DNA]</scope>
    <source>
        <strain evidence="6 8">DSM 2895</strain>
    </source>
</reference>
<evidence type="ECO:0000256" key="2">
    <source>
        <dbReference type="ARBA" id="ARBA00022741"/>
    </source>
</evidence>
<evidence type="ECO:0000313" key="7">
    <source>
        <dbReference type="EMBL" id="SDI65289.1"/>
    </source>
</evidence>
<dbReference type="Gene3D" id="1.10.510.10">
    <property type="entry name" value="Transferase(Phosphotransferase) domain 1"/>
    <property type="match status" value="1"/>
</dbReference>
<dbReference type="InterPro" id="IPR045269">
    <property type="entry name" value="Atg1-like"/>
</dbReference>
<evidence type="ECO:0000256" key="4">
    <source>
        <dbReference type="ARBA" id="ARBA00022840"/>
    </source>
</evidence>
<dbReference type="PROSITE" id="PS50011">
    <property type="entry name" value="PROTEIN_KINASE_DOM"/>
    <property type="match status" value="1"/>
</dbReference>
<dbReference type="EMBL" id="LGUG01000004">
    <property type="protein sequence ID" value="KON95301.1"/>
    <property type="molecule type" value="Genomic_DNA"/>
</dbReference>
<dbReference type="STRING" id="47500.AF333_07205"/>
<dbReference type="PROSITE" id="PS00108">
    <property type="entry name" value="PROTEIN_KINASE_ST"/>
    <property type="match status" value="1"/>
</dbReference>
<evidence type="ECO:0000313" key="6">
    <source>
        <dbReference type="EMBL" id="KON95301.1"/>
    </source>
</evidence>
<evidence type="ECO:0000256" key="3">
    <source>
        <dbReference type="ARBA" id="ARBA00022777"/>
    </source>
</evidence>
<gene>
    <name evidence="6" type="ORF">AF333_07205</name>
    <name evidence="7" type="ORF">SAMN04487909_10648</name>
</gene>
<dbReference type="SMART" id="SM00220">
    <property type="entry name" value="S_TKc"/>
    <property type="match status" value="1"/>
</dbReference>
<dbReference type="Pfam" id="PF00069">
    <property type="entry name" value="Pkinase"/>
    <property type="match status" value="1"/>
</dbReference>
<keyword evidence="8" id="KW-1185">Reference proteome</keyword>
<dbReference type="OrthoDB" id="9788659at2"/>
<dbReference type="SUPFAM" id="SSF56112">
    <property type="entry name" value="Protein kinase-like (PK-like)"/>
    <property type="match status" value="1"/>
</dbReference>
<dbReference type="CDD" id="cd14014">
    <property type="entry name" value="STKc_PknB_like"/>
    <property type="match status" value="1"/>
</dbReference>
<sequence length="322" mass="37968">MELTVDDVCLGEGTIIKNTYKIKKVIHRSELSIVYIGHHIKSKEIQIIKEYFPKALALRDLDNKSMLCRLPSSKGKYYELMEAFFNEAVIIRGLHHKNIVEYIDHFEENGTGYIVMKYYKGKTLDTYIREEKEISMSYLFKNIILPLLHTLQFIHKQGIIHRDIKPGNILINEDGSPVLLDFGSAIYYKNQSNHKIFTSSGFSPLEFYSEKAKQGRYSDIYSFAATLYYCLSRRVPLDVSERLIEDRIENIKQYNKNITSLLSRMIMWGLSINSRERCHSLKLFKAVFYVEYLRLKSIEIWMEKREKKKEMANPQFVKKDMH</sequence>
<feature type="domain" description="Protein kinase" evidence="5">
    <location>
        <begin position="20"/>
        <end position="289"/>
    </location>
</feature>
<dbReference type="GO" id="GO:0005829">
    <property type="term" value="C:cytosol"/>
    <property type="evidence" value="ECO:0007669"/>
    <property type="project" value="TreeGrafter"/>
</dbReference>
<reference evidence="7 9" key="2">
    <citation type="submission" date="2016-10" db="EMBL/GenBank/DDBJ databases">
        <authorList>
            <person name="de Groot N.N."/>
        </authorList>
    </citation>
    <scope>NUCLEOTIDE SEQUENCE [LARGE SCALE GENOMIC DNA]</scope>
    <source>
        <strain evidence="7 9">DSM 2895</strain>
    </source>
</reference>
<dbReference type="EMBL" id="FNED01000006">
    <property type="protein sequence ID" value="SDI65289.1"/>
    <property type="molecule type" value="Genomic_DNA"/>
</dbReference>
<keyword evidence="3 7" id="KW-0418">Kinase</keyword>
<organism evidence="6 8">
    <name type="scientific">Aneurinibacillus migulanus</name>
    <name type="common">Bacillus migulanus</name>
    <dbReference type="NCBI Taxonomy" id="47500"/>
    <lineage>
        <taxon>Bacteria</taxon>
        <taxon>Bacillati</taxon>
        <taxon>Bacillota</taxon>
        <taxon>Bacilli</taxon>
        <taxon>Bacillales</taxon>
        <taxon>Paenibacillaceae</taxon>
        <taxon>Aneurinibacillus group</taxon>
        <taxon>Aneurinibacillus</taxon>
    </lineage>
</organism>
<dbReference type="InterPro" id="IPR011009">
    <property type="entry name" value="Kinase-like_dom_sf"/>
</dbReference>
<dbReference type="GO" id="GO:0004674">
    <property type="term" value="F:protein serine/threonine kinase activity"/>
    <property type="evidence" value="ECO:0007669"/>
    <property type="project" value="InterPro"/>
</dbReference>
<keyword evidence="1" id="KW-0808">Transferase</keyword>
<dbReference type="GO" id="GO:0005776">
    <property type="term" value="C:autophagosome"/>
    <property type="evidence" value="ECO:0007669"/>
    <property type="project" value="TreeGrafter"/>
</dbReference>
<accession>A0A0D1YBV7</accession>
<dbReference type="Proteomes" id="UP000182836">
    <property type="component" value="Unassembled WGS sequence"/>
</dbReference>
<dbReference type="Proteomes" id="UP000037269">
    <property type="component" value="Unassembled WGS sequence"/>
</dbReference>
<dbReference type="PANTHER" id="PTHR24348">
    <property type="entry name" value="SERINE/THREONINE-PROTEIN KINASE UNC-51-RELATED"/>
    <property type="match status" value="1"/>
</dbReference>